<name>A0A0J7JXU2_LASNI</name>
<feature type="region of interest" description="Disordered" evidence="1">
    <location>
        <begin position="1"/>
        <end position="21"/>
    </location>
</feature>
<sequence>MKSKSNEADKTQGCANYDEDITITTENEFLKIELADLQRQLAAALAANTSKTLPQQQSQPPSQQQSQPPSQQPQPQSQPPQPQLQLPKPKSQPLQLQLQSQSPQEKDLQRKCKLNI</sequence>
<organism evidence="2 3">
    <name type="scientific">Lasius niger</name>
    <name type="common">Black garden ant</name>
    <dbReference type="NCBI Taxonomy" id="67767"/>
    <lineage>
        <taxon>Eukaryota</taxon>
        <taxon>Metazoa</taxon>
        <taxon>Ecdysozoa</taxon>
        <taxon>Arthropoda</taxon>
        <taxon>Hexapoda</taxon>
        <taxon>Insecta</taxon>
        <taxon>Pterygota</taxon>
        <taxon>Neoptera</taxon>
        <taxon>Endopterygota</taxon>
        <taxon>Hymenoptera</taxon>
        <taxon>Apocrita</taxon>
        <taxon>Aculeata</taxon>
        <taxon>Formicoidea</taxon>
        <taxon>Formicidae</taxon>
        <taxon>Formicinae</taxon>
        <taxon>Lasius</taxon>
        <taxon>Lasius</taxon>
    </lineage>
</organism>
<feature type="compositionally biased region" description="Basic and acidic residues" evidence="1">
    <location>
        <begin position="1"/>
        <end position="10"/>
    </location>
</feature>
<reference evidence="2 3" key="1">
    <citation type="submission" date="2015-04" db="EMBL/GenBank/DDBJ databases">
        <title>Lasius niger genome sequencing.</title>
        <authorList>
            <person name="Konorov E.A."/>
            <person name="Nikitin M.A."/>
            <person name="Kirill M.V."/>
            <person name="Chang P."/>
        </authorList>
    </citation>
    <scope>NUCLEOTIDE SEQUENCE [LARGE SCALE GENOMIC DNA]</scope>
    <source>
        <tissue evidence="2">Whole</tissue>
    </source>
</reference>
<evidence type="ECO:0000256" key="1">
    <source>
        <dbReference type="SAM" id="MobiDB-lite"/>
    </source>
</evidence>
<protein>
    <submittedName>
        <fullName evidence="2">Uncharacterized protein</fullName>
    </submittedName>
</protein>
<feature type="region of interest" description="Disordered" evidence="1">
    <location>
        <begin position="47"/>
        <end position="116"/>
    </location>
</feature>
<accession>A0A0J7JXU2</accession>
<feature type="compositionally biased region" description="Pro residues" evidence="1">
    <location>
        <begin position="70"/>
        <end position="82"/>
    </location>
</feature>
<evidence type="ECO:0000313" key="2">
    <source>
        <dbReference type="EMBL" id="KMQ82864.1"/>
    </source>
</evidence>
<comment type="caution">
    <text evidence="2">The sequence shown here is derived from an EMBL/GenBank/DDBJ whole genome shotgun (WGS) entry which is preliminary data.</text>
</comment>
<keyword evidence="3" id="KW-1185">Reference proteome</keyword>
<gene>
    <name evidence="2" type="ORF">RF55_21635</name>
</gene>
<feature type="compositionally biased region" description="Low complexity" evidence="1">
    <location>
        <begin position="47"/>
        <end position="69"/>
    </location>
</feature>
<dbReference type="EMBL" id="LBMM01022592">
    <property type="protein sequence ID" value="KMQ82864.1"/>
    <property type="molecule type" value="Genomic_DNA"/>
</dbReference>
<proteinExistence type="predicted"/>
<dbReference type="Proteomes" id="UP000036403">
    <property type="component" value="Unassembled WGS sequence"/>
</dbReference>
<dbReference type="AlphaFoldDB" id="A0A0J7JXU2"/>
<evidence type="ECO:0000313" key="3">
    <source>
        <dbReference type="Proteomes" id="UP000036403"/>
    </source>
</evidence>
<dbReference type="PaxDb" id="67767-A0A0J7JXU2"/>
<feature type="compositionally biased region" description="Low complexity" evidence="1">
    <location>
        <begin position="83"/>
        <end position="103"/>
    </location>
</feature>